<dbReference type="Proteomes" id="UP001596137">
    <property type="component" value="Unassembled WGS sequence"/>
</dbReference>
<protein>
    <submittedName>
        <fullName evidence="1">Uncharacterized protein</fullName>
    </submittedName>
</protein>
<evidence type="ECO:0000313" key="1">
    <source>
        <dbReference type="EMBL" id="MFC6084128.1"/>
    </source>
</evidence>
<evidence type="ECO:0000313" key="2">
    <source>
        <dbReference type="Proteomes" id="UP001596137"/>
    </source>
</evidence>
<reference evidence="2" key="1">
    <citation type="journal article" date="2019" name="Int. J. Syst. Evol. Microbiol.">
        <title>The Global Catalogue of Microorganisms (GCM) 10K type strain sequencing project: providing services to taxonomists for standard genome sequencing and annotation.</title>
        <authorList>
            <consortium name="The Broad Institute Genomics Platform"/>
            <consortium name="The Broad Institute Genome Sequencing Center for Infectious Disease"/>
            <person name="Wu L."/>
            <person name="Ma J."/>
        </authorList>
    </citation>
    <scope>NUCLEOTIDE SEQUENCE [LARGE SCALE GENOMIC DNA]</scope>
    <source>
        <strain evidence="2">JCM 30346</strain>
    </source>
</reference>
<proteinExistence type="predicted"/>
<name>A0ABW1NME9_9ACTN</name>
<organism evidence="1 2">
    <name type="scientific">Sphaerisporangium aureirubrum</name>
    <dbReference type="NCBI Taxonomy" id="1544736"/>
    <lineage>
        <taxon>Bacteria</taxon>
        <taxon>Bacillati</taxon>
        <taxon>Actinomycetota</taxon>
        <taxon>Actinomycetes</taxon>
        <taxon>Streptosporangiales</taxon>
        <taxon>Streptosporangiaceae</taxon>
        <taxon>Sphaerisporangium</taxon>
    </lineage>
</organism>
<accession>A0ABW1NME9</accession>
<gene>
    <name evidence="1" type="ORF">ACFP1K_23405</name>
</gene>
<sequence>MKIDMRSVKYYTQGRVPGDWNSVQNRIERNSEWAIVHDIAEGRWEVWCDGRMYTGTCTDKEEAEAIMEKMINR</sequence>
<keyword evidence="2" id="KW-1185">Reference proteome</keyword>
<dbReference type="EMBL" id="JBHSRF010000037">
    <property type="protein sequence ID" value="MFC6084128.1"/>
    <property type="molecule type" value="Genomic_DNA"/>
</dbReference>
<dbReference type="RefSeq" id="WP_380756851.1">
    <property type="nucleotide sequence ID" value="NZ_JBHSRF010000037.1"/>
</dbReference>
<comment type="caution">
    <text evidence="1">The sequence shown here is derived from an EMBL/GenBank/DDBJ whole genome shotgun (WGS) entry which is preliminary data.</text>
</comment>